<organism evidence="5 6">
    <name type="scientific">Thermothelomyces thermophilus (strain ATCC 42464 / BCRC 31852 / DSM 1799)</name>
    <name type="common">Sporotrichum thermophile</name>
    <dbReference type="NCBI Taxonomy" id="573729"/>
    <lineage>
        <taxon>Eukaryota</taxon>
        <taxon>Fungi</taxon>
        <taxon>Dikarya</taxon>
        <taxon>Ascomycota</taxon>
        <taxon>Pezizomycotina</taxon>
        <taxon>Sordariomycetes</taxon>
        <taxon>Sordariomycetidae</taxon>
        <taxon>Sordariales</taxon>
        <taxon>Chaetomiaceae</taxon>
        <taxon>Thermothelomyces</taxon>
    </lineage>
</organism>
<evidence type="ECO:0000256" key="2">
    <source>
        <dbReference type="ARBA" id="ARBA00023445"/>
    </source>
</evidence>
<evidence type="ECO:0000256" key="1">
    <source>
        <dbReference type="ARBA" id="ARBA00023002"/>
    </source>
</evidence>
<name>G2Q497_THET4</name>
<dbReference type="KEGG" id="mtm:MYCTH_106346"/>
<dbReference type="Proteomes" id="UP000007322">
    <property type="component" value="Chromosome 1"/>
</dbReference>
<dbReference type="RefSeq" id="XP_003659737.1">
    <property type="nucleotide sequence ID" value="XM_003659689.1"/>
</dbReference>
<evidence type="ECO:0000313" key="6">
    <source>
        <dbReference type="Proteomes" id="UP000007322"/>
    </source>
</evidence>
<evidence type="ECO:0000256" key="3">
    <source>
        <dbReference type="SAM" id="Phobius"/>
    </source>
</evidence>
<dbReference type="InterPro" id="IPR050425">
    <property type="entry name" value="NAD(P)_dehydrat-like"/>
</dbReference>
<dbReference type="VEuPathDB" id="FungiDB:MYCTH_106346"/>
<dbReference type="PANTHER" id="PTHR10366:SF447">
    <property type="entry name" value="HYDROXYSTEROID DEHYDROGENASE_ISOMERASE FAMILY PROTEIN, PUTATIVE (AFU_ORTHOLOGUE AFUA_1G06450)-RELATED"/>
    <property type="match status" value="1"/>
</dbReference>
<accession>G2Q497</accession>
<dbReference type="AlphaFoldDB" id="G2Q497"/>
<feature type="transmembrane region" description="Helical" evidence="3">
    <location>
        <begin position="13"/>
        <end position="30"/>
    </location>
</feature>
<keyword evidence="1" id="KW-0560">Oxidoreductase</keyword>
<gene>
    <name evidence="5" type="ORF">MYCTH_106346</name>
</gene>
<dbReference type="InterPro" id="IPR036291">
    <property type="entry name" value="NAD(P)-bd_dom_sf"/>
</dbReference>
<dbReference type="Pfam" id="PF01073">
    <property type="entry name" value="3Beta_HSD"/>
    <property type="match status" value="2"/>
</dbReference>
<feature type="domain" description="3-beta hydroxysteroid dehydrogenase/isomerase" evidence="4">
    <location>
        <begin position="86"/>
        <end position="216"/>
    </location>
</feature>
<feature type="domain" description="3-beta hydroxysteroid dehydrogenase/isomerase" evidence="4">
    <location>
        <begin position="255"/>
        <end position="379"/>
    </location>
</feature>
<keyword evidence="3" id="KW-0812">Transmembrane</keyword>
<sequence length="515" mass="56450">MLDQRGTGPDPDPAVAIAVAVAVLVALYLVRLNQLFLSTPDEVKKAAPTRWTDKLLRDTYARLEAHPVTTKSYAARIPPKLERRYIVTGGSGLVGGFIVLQLLERGQPPESIRVVDFRAPDRADMLRGPATRVDFVRTDISSAEATAKAFSKPWHPSVAGLPLTVFHTAAVIVPSDRSRLLSGFCEAVNVRGTRNVVEAARRAGADVLVSTTSASISIRPVELWVPPWRLWSTRASPPRGYWQVQDERDFFEPLREHAAFYANYPASKAEAERTVCAANSAALRTGCIRPANGVYGNPTDNTVGGALAWRLYPTRRPCGRWTSHIVQNFVHGINVAIAHLDFEAILAATGSESRPQAGRPFVVTDPNPPIRYGDLYRLLRTLSVTRFRVLPLQPVLMILLSYPIEWYTLALARWPALRRVLPRLPGNVKHLQPGIFSICTHLVASNDAAGRPVAQGGLGYTGVLTTLEGMTQEVVEWNRDHRDAKEGPPRSYKTSVSLADDIARAAAVMESVTGG</sequence>
<evidence type="ECO:0000259" key="4">
    <source>
        <dbReference type="Pfam" id="PF01073"/>
    </source>
</evidence>
<dbReference type="OrthoDB" id="10058185at2759"/>
<keyword evidence="3" id="KW-1133">Transmembrane helix</keyword>
<dbReference type="Gene3D" id="3.40.50.720">
    <property type="entry name" value="NAD(P)-binding Rossmann-like Domain"/>
    <property type="match status" value="1"/>
</dbReference>
<keyword evidence="3" id="KW-0472">Membrane</keyword>
<dbReference type="GO" id="GO:0000252">
    <property type="term" value="F:3-beta-hydroxysteroid dehydrogenase [NAD(P)+]/C4-decarboxylase activity"/>
    <property type="evidence" value="ECO:0007669"/>
    <property type="project" value="TreeGrafter"/>
</dbReference>
<dbReference type="PANTHER" id="PTHR10366">
    <property type="entry name" value="NAD DEPENDENT EPIMERASE/DEHYDRATASE"/>
    <property type="match status" value="1"/>
</dbReference>
<keyword evidence="6" id="KW-1185">Reference proteome</keyword>
<protein>
    <recommendedName>
        <fullName evidence="4">3-beta hydroxysteroid dehydrogenase/isomerase domain-containing protein</fullName>
    </recommendedName>
</protein>
<dbReference type="STRING" id="573729.G2Q497"/>
<reference evidence="5 6" key="1">
    <citation type="journal article" date="2011" name="Nat. Biotechnol.">
        <title>Comparative genomic analysis of the thermophilic biomass-degrading fungi Myceliophthora thermophila and Thielavia terrestris.</title>
        <authorList>
            <person name="Berka R.M."/>
            <person name="Grigoriev I.V."/>
            <person name="Otillar R."/>
            <person name="Salamov A."/>
            <person name="Grimwood J."/>
            <person name="Reid I."/>
            <person name="Ishmael N."/>
            <person name="John T."/>
            <person name="Darmond C."/>
            <person name="Moisan M.-C."/>
            <person name="Henrissat B."/>
            <person name="Coutinho P.M."/>
            <person name="Lombard V."/>
            <person name="Natvig D.O."/>
            <person name="Lindquist E."/>
            <person name="Schmutz J."/>
            <person name="Lucas S."/>
            <person name="Harris P."/>
            <person name="Powlowski J."/>
            <person name="Bellemare A."/>
            <person name="Taylor D."/>
            <person name="Butler G."/>
            <person name="de Vries R.P."/>
            <person name="Allijn I.E."/>
            <person name="van den Brink J."/>
            <person name="Ushinsky S."/>
            <person name="Storms R."/>
            <person name="Powell A.J."/>
            <person name="Paulsen I.T."/>
            <person name="Elbourne L.D.H."/>
            <person name="Baker S.E."/>
            <person name="Magnuson J."/>
            <person name="LaBoissiere S."/>
            <person name="Clutterbuck A.J."/>
            <person name="Martinez D."/>
            <person name="Wogulis M."/>
            <person name="de Leon A.L."/>
            <person name="Rey M.W."/>
            <person name="Tsang A."/>
        </authorList>
    </citation>
    <scope>NUCLEOTIDE SEQUENCE [LARGE SCALE GENOMIC DNA]</scope>
    <source>
        <strain evidence="6">ATCC 42464 / BCRC 31852 / DSM 1799</strain>
    </source>
</reference>
<dbReference type="InParanoid" id="G2Q497"/>
<dbReference type="eggNOG" id="KOG1430">
    <property type="taxonomic scope" value="Eukaryota"/>
</dbReference>
<dbReference type="GeneID" id="11508842"/>
<dbReference type="OMA" id="PTWVNHI"/>
<dbReference type="GO" id="GO:0005783">
    <property type="term" value="C:endoplasmic reticulum"/>
    <property type="evidence" value="ECO:0007669"/>
    <property type="project" value="TreeGrafter"/>
</dbReference>
<feature type="transmembrane region" description="Helical" evidence="3">
    <location>
        <begin position="85"/>
        <end position="103"/>
    </location>
</feature>
<dbReference type="GO" id="GO:0006696">
    <property type="term" value="P:ergosterol biosynthetic process"/>
    <property type="evidence" value="ECO:0007669"/>
    <property type="project" value="TreeGrafter"/>
</dbReference>
<dbReference type="HOGENOM" id="CLU_045580_1_0_1"/>
<dbReference type="SUPFAM" id="SSF51735">
    <property type="entry name" value="NAD(P)-binding Rossmann-fold domains"/>
    <property type="match status" value="1"/>
</dbReference>
<dbReference type="InterPro" id="IPR002225">
    <property type="entry name" value="3Beta_OHSteriod_DH/Estase"/>
</dbReference>
<comment type="similarity">
    <text evidence="2">Belongs to the NAD(P)-dependent epimerase/dehydratase family. Dihydroflavonol-4-reductase subfamily.</text>
</comment>
<proteinExistence type="inferred from homology"/>
<dbReference type="EMBL" id="CP003002">
    <property type="protein sequence ID" value="AEO54492.1"/>
    <property type="molecule type" value="Genomic_DNA"/>
</dbReference>
<evidence type="ECO:0000313" key="5">
    <source>
        <dbReference type="EMBL" id="AEO54492.1"/>
    </source>
</evidence>